<organism evidence="4 5">
    <name type="scientific">Azospirillum rugosum</name>
    <dbReference type="NCBI Taxonomy" id="416170"/>
    <lineage>
        <taxon>Bacteria</taxon>
        <taxon>Pseudomonadati</taxon>
        <taxon>Pseudomonadota</taxon>
        <taxon>Alphaproteobacteria</taxon>
        <taxon>Rhodospirillales</taxon>
        <taxon>Azospirillaceae</taxon>
        <taxon>Azospirillum</taxon>
    </lineage>
</organism>
<sequence length="159" mass="16909">MRIVLTVAAALAVGVPALMTAPDAAAQNSVTDKIHEEPTLTTKRDPGAARKNYAENAMARQVEHLIGQKVKDPQGNDVGDLENLLVRPDGKVAAVVVEWGTLAGLGGSTVAVPWRDVELSPDGKRVTVNATRDQLKDQPKYDPDVPAAAGIDPDIKPYR</sequence>
<evidence type="ECO:0000313" key="5">
    <source>
        <dbReference type="Proteomes" id="UP000781958"/>
    </source>
</evidence>
<dbReference type="RefSeq" id="WP_209765327.1">
    <property type="nucleotide sequence ID" value="NZ_JAGINP010000004.1"/>
</dbReference>
<evidence type="ECO:0000256" key="1">
    <source>
        <dbReference type="SAM" id="MobiDB-lite"/>
    </source>
</evidence>
<dbReference type="SUPFAM" id="SSF50346">
    <property type="entry name" value="PRC-barrel domain"/>
    <property type="match status" value="1"/>
</dbReference>
<feature type="domain" description="PRC-barrel" evidence="3">
    <location>
        <begin position="65"/>
        <end position="135"/>
    </location>
</feature>
<keyword evidence="5" id="KW-1185">Reference proteome</keyword>
<evidence type="ECO:0000259" key="3">
    <source>
        <dbReference type="Pfam" id="PF05239"/>
    </source>
</evidence>
<dbReference type="InterPro" id="IPR027275">
    <property type="entry name" value="PRC-brl_dom"/>
</dbReference>
<dbReference type="InterPro" id="IPR011033">
    <property type="entry name" value="PRC_barrel-like_sf"/>
</dbReference>
<name>A0ABS4SI54_9PROT</name>
<feature type="compositionally biased region" description="Basic and acidic residues" evidence="1">
    <location>
        <begin position="133"/>
        <end position="143"/>
    </location>
</feature>
<accession>A0ABS4SI54</accession>
<keyword evidence="2" id="KW-0732">Signal</keyword>
<feature type="region of interest" description="Disordered" evidence="1">
    <location>
        <begin position="129"/>
        <end position="159"/>
    </location>
</feature>
<comment type="caution">
    <text evidence="4">The sequence shown here is derived from an EMBL/GenBank/DDBJ whole genome shotgun (WGS) entry which is preliminary data.</text>
</comment>
<dbReference type="EMBL" id="JAGINP010000004">
    <property type="protein sequence ID" value="MBP2291743.1"/>
    <property type="molecule type" value="Genomic_DNA"/>
</dbReference>
<proteinExistence type="predicted"/>
<gene>
    <name evidence="4" type="ORF">J2851_001492</name>
</gene>
<protein>
    <submittedName>
        <fullName evidence="4">Sporulation protein YlmC with PRC-barrel domain</fullName>
    </submittedName>
</protein>
<dbReference type="Gene3D" id="2.30.30.240">
    <property type="entry name" value="PRC-barrel domain"/>
    <property type="match status" value="1"/>
</dbReference>
<dbReference type="PANTHER" id="PTHR36505:SF1">
    <property type="entry name" value="BLR1072 PROTEIN"/>
    <property type="match status" value="1"/>
</dbReference>
<dbReference type="PANTHER" id="PTHR36505">
    <property type="entry name" value="BLR1072 PROTEIN"/>
    <property type="match status" value="1"/>
</dbReference>
<dbReference type="Pfam" id="PF05239">
    <property type="entry name" value="PRC"/>
    <property type="match status" value="1"/>
</dbReference>
<feature type="signal peptide" evidence="2">
    <location>
        <begin position="1"/>
        <end position="26"/>
    </location>
</feature>
<evidence type="ECO:0000313" key="4">
    <source>
        <dbReference type="EMBL" id="MBP2291743.1"/>
    </source>
</evidence>
<feature type="chain" id="PRO_5045604161" evidence="2">
    <location>
        <begin position="27"/>
        <end position="159"/>
    </location>
</feature>
<reference evidence="4 5" key="1">
    <citation type="submission" date="2021-03" db="EMBL/GenBank/DDBJ databases">
        <title>Genomic Encyclopedia of Type Strains, Phase III (KMG-III): the genomes of soil and plant-associated and newly described type strains.</title>
        <authorList>
            <person name="Whitman W."/>
        </authorList>
    </citation>
    <scope>NUCLEOTIDE SEQUENCE [LARGE SCALE GENOMIC DNA]</scope>
    <source>
        <strain evidence="4 5">IMMIB AFH-6</strain>
    </source>
</reference>
<evidence type="ECO:0000256" key="2">
    <source>
        <dbReference type="SAM" id="SignalP"/>
    </source>
</evidence>
<dbReference type="Proteomes" id="UP000781958">
    <property type="component" value="Unassembled WGS sequence"/>
</dbReference>